<name>A0A2P6TS25_CHLSO</name>
<dbReference type="Proteomes" id="UP000239899">
    <property type="component" value="Unassembled WGS sequence"/>
</dbReference>
<dbReference type="EMBL" id="LHPG02000008">
    <property type="protein sequence ID" value="PRW56871.1"/>
    <property type="molecule type" value="Genomic_DNA"/>
</dbReference>
<proteinExistence type="predicted"/>
<feature type="chain" id="PRO_5015085637" evidence="1">
    <location>
        <begin position="20"/>
        <end position="225"/>
    </location>
</feature>
<comment type="caution">
    <text evidence="3">The sequence shown here is derived from an EMBL/GenBank/DDBJ whole genome shotgun (WGS) entry which is preliminary data.</text>
</comment>
<evidence type="ECO:0000313" key="3">
    <source>
        <dbReference type="EMBL" id="PRW56871.1"/>
    </source>
</evidence>
<keyword evidence="4" id="KW-1185">Reference proteome</keyword>
<dbReference type="OrthoDB" id="518450at2759"/>
<protein>
    <submittedName>
        <fullName evidence="2">Transcriptional regulator isoform A</fullName>
    </submittedName>
    <submittedName>
        <fullName evidence="3">Transcriptional regulator isoform B</fullName>
    </submittedName>
</protein>
<gene>
    <name evidence="3" type="ORF">C2E21_4547</name>
</gene>
<evidence type="ECO:0000313" key="4">
    <source>
        <dbReference type="Proteomes" id="UP000239899"/>
    </source>
</evidence>
<evidence type="ECO:0000313" key="2">
    <source>
        <dbReference type="EMBL" id="PRW56870.1"/>
    </source>
</evidence>
<dbReference type="EMBL" id="LHPG02000008">
    <property type="protein sequence ID" value="PRW56870.1"/>
    <property type="molecule type" value="Genomic_DNA"/>
</dbReference>
<keyword evidence="1" id="KW-0732">Signal</keyword>
<evidence type="ECO:0000256" key="1">
    <source>
        <dbReference type="SAM" id="SignalP"/>
    </source>
</evidence>
<organism evidence="3 4">
    <name type="scientific">Chlorella sorokiniana</name>
    <name type="common">Freshwater green alga</name>
    <dbReference type="NCBI Taxonomy" id="3076"/>
    <lineage>
        <taxon>Eukaryota</taxon>
        <taxon>Viridiplantae</taxon>
        <taxon>Chlorophyta</taxon>
        <taxon>core chlorophytes</taxon>
        <taxon>Trebouxiophyceae</taxon>
        <taxon>Chlorellales</taxon>
        <taxon>Chlorellaceae</taxon>
        <taxon>Chlorella clade</taxon>
        <taxon>Chlorella</taxon>
    </lineage>
</organism>
<sequence>MRCTVFLLALGLLAGSALADLAPPTCGAGGMGGGWTPVSGSDVPQEVVDAVVNTVMSSVVGNLTAQLRELGDIGQEDLKMGPVSVAGCQQVVQGTNYKLWLNLTATAGTSNITLGLSADVFNPLPANNGGNGQAPTVYDIDAEFVSINGLIVTKASSDADDKWDVDSDGNVMANGNFTDGTWNAGVLAGDVDDLLQAKNVEIEGSFTTNGGMSITIGSGDEKKDD</sequence>
<feature type="signal peptide" evidence="1">
    <location>
        <begin position="1"/>
        <end position="19"/>
    </location>
</feature>
<accession>A0A2P6TS25</accession>
<reference evidence="3" key="2">
    <citation type="submission" date="2018-02" db="EMBL/GenBank/DDBJ databases">
        <authorList>
            <person name="Cohen D.B."/>
            <person name="Kent A.D."/>
        </authorList>
    </citation>
    <scope>NUCLEOTIDE SEQUENCE</scope>
    <source>
        <strain evidence="3">1602</strain>
    </source>
</reference>
<reference evidence="3 4" key="1">
    <citation type="journal article" date="2018" name="Plant J.">
        <title>Genome sequences of Chlorella sorokiniana UTEX 1602 and Micractinium conductrix SAG 241.80: implications to maltose excretion by a green alga.</title>
        <authorList>
            <person name="Arriola M.B."/>
            <person name="Velmurugan N."/>
            <person name="Zhang Y."/>
            <person name="Plunkett M.H."/>
            <person name="Hondzo H."/>
            <person name="Barney B.M."/>
        </authorList>
    </citation>
    <scope>NUCLEOTIDE SEQUENCE [LARGE SCALE GENOMIC DNA]</scope>
    <source>
        <strain evidence="3">1602</strain>
        <strain evidence="4">UTEX 1602</strain>
    </source>
</reference>
<dbReference type="AlphaFoldDB" id="A0A2P6TS25"/>